<sequence length="240" mass="27064">MAVHETRLLRRETVAEGTTAFYFSKPSGFEHQAGQSLLLTLINPPETDDEGNSRPFTVASAPHEPELMIATRMRDTAFKRVLNTAPIGTTVSIDGPNGEMVLHDDATRPAVFLAGGIGITPFLAMARHAATGRLPHRLYLFYSNRRPEDAAFLGELEDMERINPRYRLIALMAEPEKSTRGWSGEIGFIRREILERYLDNITSPMYYFAGPPPMTMAMQKMLQQIGIAEQAMRYEEFYGY</sequence>
<gene>
    <name evidence="5" type="ORF">GTOL_12618</name>
</gene>
<dbReference type="PROSITE" id="PS51384">
    <property type="entry name" value="FAD_FR"/>
    <property type="match status" value="1"/>
</dbReference>
<keyword evidence="2" id="KW-0479">Metal-binding</keyword>
<accession>A0A916J6C0</accession>
<dbReference type="EMBL" id="CAJQUM010000001">
    <property type="protein sequence ID" value="CAG4884735.1"/>
    <property type="molecule type" value="Genomic_DNA"/>
</dbReference>
<evidence type="ECO:0000313" key="6">
    <source>
        <dbReference type="Proteomes" id="UP000742786"/>
    </source>
</evidence>
<keyword evidence="2" id="KW-0411">Iron-sulfur</keyword>
<name>A0A916J6C0_9PROT</name>
<dbReference type="InterPro" id="IPR017927">
    <property type="entry name" value="FAD-bd_FR_type"/>
</dbReference>
<dbReference type="Gene3D" id="2.40.30.10">
    <property type="entry name" value="Translation factors"/>
    <property type="match status" value="1"/>
</dbReference>
<dbReference type="SUPFAM" id="SSF63380">
    <property type="entry name" value="Riboflavin synthase domain-like"/>
    <property type="match status" value="1"/>
</dbReference>
<dbReference type="CDD" id="cd00322">
    <property type="entry name" value="FNR_like"/>
    <property type="match status" value="1"/>
</dbReference>
<proteinExistence type="predicted"/>
<dbReference type="InterPro" id="IPR001433">
    <property type="entry name" value="OxRdtase_FAD/NAD-bd"/>
</dbReference>
<dbReference type="InterPro" id="IPR050415">
    <property type="entry name" value="MRET"/>
</dbReference>
<dbReference type="GO" id="GO:0051537">
    <property type="term" value="F:2 iron, 2 sulfur cluster binding"/>
    <property type="evidence" value="ECO:0007669"/>
    <property type="project" value="UniProtKB-KW"/>
</dbReference>
<dbReference type="InterPro" id="IPR039261">
    <property type="entry name" value="FNR_nucleotide-bd"/>
</dbReference>
<dbReference type="PANTHER" id="PTHR47354">
    <property type="entry name" value="NADH OXIDOREDUCTASE HCR"/>
    <property type="match status" value="1"/>
</dbReference>
<organism evidence="5 6">
    <name type="scientific">Georgfuchsia toluolica</name>
    <dbReference type="NCBI Taxonomy" id="424218"/>
    <lineage>
        <taxon>Bacteria</taxon>
        <taxon>Pseudomonadati</taxon>
        <taxon>Pseudomonadota</taxon>
        <taxon>Betaproteobacteria</taxon>
        <taxon>Nitrosomonadales</taxon>
        <taxon>Sterolibacteriaceae</taxon>
        <taxon>Georgfuchsia</taxon>
    </lineage>
</organism>
<dbReference type="Proteomes" id="UP000742786">
    <property type="component" value="Unassembled WGS sequence"/>
</dbReference>
<comment type="cofactor">
    <cofactor evidence="1">
        <name>FAD</name>
        <dbReference type="ChEBI" id="CHEBI:57692"/>
    </cofactor>
</comment>
<comment type="caution">
    <text evidence="5">The sequence shown here is derived from an EMBL/GenBank/DDBJ whole genome shotgun (WGS) entry which is preliminary data.</text>
</comment>
<dbReference type="PRINTS" id="PR00410">
    <property type="entry name" value="PHEHYDRXLASE"/>
</dbReference>
<reference evidence="5" key="1">
    <citation type="submission" date="2021-04" db="EMBL/GenBank/DDBJ databases">
        <authorList>
            <person name="Hornung B."/>
        </authorList>
    </citation>
    <scope>NUCLEOTIDE SEQUENCE</scope>
    <source>
        <strain evidence="5">G5G6</strain>
    </source>
</reference>
<feature type="region of interest" description="Disordered" evidence="3">
    <location>
        <begin position="42"/>
        <end position="61"/>
    </location>
</feature>
<dbReference type="Gene3D" id="3.40.50.80">
    <property type="entry name" value="Nucleotide-binding domain of ferredoxin-NADP reductase (FNR) module"/>
    <property type="match status" value="1"/>
</dbReference>
<keyword evidence="6" id="KW-1185">Reference proteome</keyword>
<dbReference type="PANTHER" id="PTHR47354:SF5">
    <property type="entry name" value="PROTEIN RFBI"/>
    <property type="match status" value="1"/>
</dbReference>
<protein>
    <submittedName>
        <fullName evidence="5">Oxidoreductase</fullName>
    </submittedName>
</protein>
<dbReference type="GO" id="GO:0016491">
    <property type="term" value="F:oxidoreductase activity"/>
    <property type="evidence" value="ECO:0007669"/>
    <property type="project" value="InterPro"/>
</dbReference>
<keyword evidence="2" id="KW-0001">2Fe-2S</keyword>
<feature type="domain" description="FAD-binding FR-type" evidence="4">
    <location>
        <begin position="1"/>
        <end position="103"/>
    </location>
</feature>
<dbReference type="SUPFAM" id="SSF52343">
    <property type="entry name" value="Ferredoxin reductase-like, C-terminal NADP-linked domain"/>
    <property type="match status" value="1"/>
</dbReference>
<dbReference type="AlphaFoldDB" id="A0A916J6C0"/>
<evidence type="ECO:0000256" key="1">
    <source>
        <dbReference type="ARBA" id="ARBA00001974"/>
    </source>
</evidence>
<evidence type="ECO:0000259" key="4">
    <source>
        <dbReference type="PROSITE" id="PS51384"/>
    </source>
</evidence>
<dbReference type="RefSeq" id="WP_220636556.1">
    <property type="nucleotide sequence ID" value="NZ_CAJQUM010000001.1"/>
</dbReference>
<evidence type="ECO:0000256" key="3">
    <source>
        <dbReference type="SAM" id="MobiDB-lite"/>
    </source>
</evidence>
<evidence type="ECO:0000313" key="5">
    <source>
        <dbReference type="EMBL" id="CAG4884735.1"/>
    </source>
</evidence>
<keyword evidence="2" id="KW-0408">Iron</keyword>
<dbReference type="InterPro" id="IPR017938">
    <property type="entry name" value="Riboflavin_synthase-like_b-brl"/>
</dbReference>
<evidence type="ECO:0000256" key="2">
    <source>
        <dbReference type="ARBA" id="ARBA00022714"/>
    </source>
</evidence>
<dbReference type="Pfam" id="PF00175">
    <property type="entry name" value="NAD_binding_1"/>
    <property type="match status" value="1"/>
</dbReference>